<reference evidence="1 2" key="1">
    <citation type="journal article" date="2018" name="G3 (Bethesda)">
        <title>Phylogenetic and Phylogenomic Definition of Rhizopus Species.</title>
        <authorList>
            <person name="Gryganskyi A.P."/>
            <person name="Golan J."/>
            <person name="Dolatabadi S."/>
            <person name="Mondo S."/>
            <person name="Robb S."/>
            <person name="Idnurm A."/>
            <person name="Muszewska A."/>
            <person name="Steczkiewicz K."/>
            <person name="Masonjones S."/>
            <person name="Liao H.L."/>
            <person name="Gajdeczka M.T."/>
            <person name="Anike F."/>
            <person name="Vuek A."/>
            <person name="Anishchenko I.M."/>
            <person name="Voigt K."/>
            <person name="de Hoog G.S."/>
            <person name="Smith M.E."/>
            <person name="Heitman J."/>
            <person name="Vilgalys R."/>
            <person name="Stajich J.E."/>
        </authorList>
    </citation>
    <scope>NUCLEOTIDE SEQUENCE [LARGE SCALE GENOMIC DNA]</scope>
    <source>
        <strain evidence="1 2">CBS 357.93</strain>
    </source>
</reference>
<accession>A0A367IRP8</accession>
<sequence length="105" mass="11241">MSSNAVNNIVNLVQDDFKDMNADFSERFGVNCGYASIAKTRSAAADFEILLALACKNFDAAPCDSEEDGLKKKMVIRDTQKNKCQCFIKLVASSSGGLMVSGSCG</sequence>
<dbReference type="AlphaFoldDB" id="A0A367IRP8"/>
<comment type="caution">
    <text evidence="1">The sequence shown here is derived from an EMBL/GenBank/DDBJ whole genome shotgun (WGS) entry which is preliminary data.</text>
</comment>
<dbReference type="Proteomes" id="UP000252139">
    <property type="component" value="Unassembled WGS sequence"/>
</dbReference>
<organism evidence="1 2">
    <name type="scientific">Rhizopus azygosporus</name>
    <name type="common">Rhizopus microsporus var. azygosporus</name>
    <dbReference type="NCBI Taxonomy" id="86630"/>
    <lineage>
        <taxon>Eukaryota</taxon>
        <taxon>Fungi</taxon>
        <taxon>Fungi incertae sedis</taxon>
        <taxon>Mucoromycota</taxon>
        <taxon>Mucoromycotina</taxon>
        <taxon>Mucoromycetes</taxon>
        <taxon>Mucorales</taxon>
        <taxon>Mucorineae</taxon>
        <taxon>Rhizopodaceae</taxon>
        <taxon>Rhizopus</taxon>
    </lineage>
</organism>
<evidence type="ECO:0000313" key="1">
    <source>
        <dbReference type="EMBL" id="RCH80370.1"/>
    </source>
</evidence>
<proteinExistence type="predicted"/>
<dbReference type="OrthoDB" id="10418220at2759"/>
<dbReference type="EMBL" id="PJQL01003954">
    <property type="protein sequence ID" value="RCH80370.1"/>
    <property type="molecule type" value="Genomic_DNA"/>
</dbReference>
<keyword evidence="2" id="KW-1185">Reference proteome</keyword>
<name>A0A367IRP8_RHIAZ</name>
<evidence type="ECO:0000313" key="2">
    <source>
        <dbReference type="Proteomes" id="UP000252139"/>
    </source>
</evidence>
<gene>
    <name evidence="1" type="ORF">CU097_004338</name>
</gene>
<protein>
    <submittedName>
        <fullName evidence="1">Uncharacterized protein</fullName>
    </submittedName>
</protein>